<reference evidence="1 2" key="1">
    <citation type="journal article" date="2018" name="New Phytol.">
        <title>Phylogenomics of Endogonaceae and evolution of mycorrhizas within Mucoromycota.</title>
        <authorList>
            <person name="Chang Y."/>
            <person name="Desiro A."/>
            <person name="Na H."/>
            <person name="Sandor L."/>
            <person name="Lipzen A."/>
            <person name="Clum A."/>
            <person name="Barry K."/>
            <person name="Grigoriev I.V."/>
            <person name="Martin F.M."/>
            <person name="Stajich J.E."/>
            <person name="Smith M.E."/>
            <person name="Bonito G."/>
            <person name="Spatafora J.W."/>
        </authorList>
    </citation>
    <scope>NUCLEOTIDE SEQUENCE [LARGE SCALE GENOMIC DNA]</scope>
    <source>
        <strain evidence="1 2">GMNB39</strain>
    </source>
</reference>
<dbReference type="OrthoDB" id="20273at2759"/>
<dbReference type="EMBL" id="RBNI01019763">
    <property type="protein sequence ID" value="RUO96764.1"/>
    <property type="molecule type" value="Genomic_DNA"/>
</dbReference>
<accession>A0A433A258</accession>
<evidence type="ECO:0000313" key="2">
    <source>
        <dbReference type="Proteomes" id="UP000268093"/>
    </source>
</evidence>
<keyword evidence="2" id="KW-1185">Reference proteome</keyword>
<gene>
    <name evidence="1" type="ORF">BC936DRAFT_141484</name>
</gene>
<comment type="caution">
    <text evidence="1">The sequence shown here is derived from an EMBL/GenBank/DDBJ whole genome shotgun (WGS) entry which is preliminary data.</text>
</comment>
<dbReference type="Proteomes" id="UP000268093">
    <property type="component" value="Unassembled WGS sequence"/>
</dbReference>
<organism evidence="1 2">
    <name type="scientific">Jimgerdemannia flammicorona</name>
    <dbReference type="NCBI Taxonomy" id="994334"/>
    <lineage>
        <taxon>Eukaryota</taxon>
        <taxon>Fungi</taxon>
        <taxon>Fungi incertae sedis</taxon>
        <taxon>Mucoromycota</taxon>
        <taxon>Mucoromycotina</taxon>
        <taxon>Endogonomycetes</taxon>
        <taxon>Endogonales</taxon>
        <taxon>Endogonaceae</taxon>
        <taxon>Jimgerdemannia</taxon>
    </lineage>
</organism>
<protein>
    <submittedName>
        <fullName evidence="1">Uncharacterized protein</fullName>
    </submittedName>
</protein>
<proteinExistence type="predicted"/>
<name>A0A433A258_9FUNG</name>
<evidence type="ECO:0000313" key="1">
    <source>
        <dbReference type="EMBL" id="RUO96764.1"/>
    </source>
</evidence>
<sequence length="489" mass="53769">MDRDRQRTDPYAQSPRQSQYPAPSSESYRTSYAPANSRGRQSQPAGYPSPLPQSDPYRVVKKTAAQTGATPYGQGEFSAYPGAFFGFRILRVGRKDARLFRLPIFITYLLLYSLLERHGSSKLPYDDDEDFIDQKSEYSSKGIVAGDSRASDGSTYIRSGSYGRGSEDYGEHDDGYGHPTNKRITANSDGYYYSGEYHKGRTNSYLPYSHHTREPYKPPTSQAIYDYSEDLPNYSNPAGGGNGGHLHDGKSLDDPHGDIPMDNIPGADSESTHYRDLESNPKSTYWNPTATPTPDLPTIPRKRTRRCCCGVKRRTCVFIAFGTCVVIGIIAYFCWPRIPIPTIGGASLVDGTSFGTSTAPVIKADWLVNVSLDSRDNYIPIRFSTISIIISHSLNYNVIGKGSLSGAVLNPRGIQTIQLPIAIDYETQSNTDATWRHLYDACGPQKAGASVALQISFTITFEVWGLSWTNWKPSVVATAGGSGLKCPGT</sequence>